<evidence type="ECO:0000256" key="4">
    <source>
        <dbReference type="PROSITE-ProRule" id="PRU00335"/>
    </source>
</evidence>
<keyword evidence="2 4" id="KW-0238">DNA-binding</keyword>
<dbReference type="AlphaFoldDB" id="A0A3N0GKR4"/>
<dbReference type="PROSITE" id="PS50977">
    <property type="entry name" value="HTH_TETR_2"/>
    <property type="match status" value="1"/>
</dbReference>
<dbReference type="EMBL" id="RJSF01000044">
    <property type="protein sequence ID" value="RNM12718.1"/>
    <property type="molecule type" value="Genomic_DNA"/>
</dbReference>
<keyword evidence="1" id="KW-0805">Transcription regulation</keyword>
<keyword evidence="8" id="KW-1185">Reference proteome</keyword>
<dbReference type="InterPro" id="IPR036271">
    <property type="entry name" value="Tet_transcr_reg_TetR-rel_C_sf"/>
</dbReference>
<evidence type="ECO:0000256" key="5">
    <source>
        <dbReference type="SAM" id="MobiDB-lite"/>
    </source>
</evidence>
<name>A0A3N0GKR4_9ACTN</name>
<dbReference type="RefSeq" id="WP_123224481.1">
    <property type="nucleotide sequence ID" value="NZ_RJSF01000044.1"/>
</dbReference>
<feature type="domain" description="HTH tetR-type" evidence="6">
    <location>
        <begin position="24"/>
        <end position="82"/>
    </location>
</feature>
<proteinExistence type="predicted"/>
<protein>
    <submittedName>
        <fullName evidence="7">TetR/AcrR family transcriptional regulator</fullName>
    </submittedName>
</protein>
<evidence type="ECO:0000313" key="7">
    <source>
        <dbReference type="EMBL" id="RNM12718.1"/>
    </source>
</evidence>
<dbReference type="InterPro" id="IPR001647">
    <property type="entry name" value="HTH_TetR"/>
</dbReference>
<dbReference type="SUPFAM" id="SSF46689">
    <property type="entry name" value="Homeodomain-like"/>
    <property type="match status" value="1"/>
</dbReference>
<dbReference type="GO" id="GO:0003700">
    <property type="term" value="F:DNA-binding transcription factor activity"/>
    <property type="evidence" value="ECO:0007669"/>
    <property type="project" value="TreeGrafter"/>
</dbReference>
<dbReference type="InterPro" id="IPR049445">
    <property type="entry name" value="TetR_SbtR-like_C"/>
</dbReference>
<dbReference type="Pfam" id="PF00440">
    <property type="entry name" value="TetR_N"/>
    <property type="match status" value="1"/>
</dbReference>
<feature type="region of interest" description="Disordered" evidence="5">
    <location>
        <begin position="201"/>
        <end position="220"/>
    </location>
</feature>
<dbReference type="Gene3D" id="1.10.357.10">
    <property type="entry name" value="Tetracycline Repressor, domain 2"/>
    <property type="match status" value="1"/>
</dbReference>
<evidence type="ECO:0000256" key="2">
    <source>
        <dbReference type="ARBA" id="ARBA00023125"/>
    </source>
</evidence>
<evidence type="ECO:0000313" key="8">
    <source>
        <dbReference type="Proteomes" id="UP000279994"/>
    </source>
</evidence>
<evidence type="ECO:0000256" key="1">
    <source>
        <dbReference type="ARBA" id="ARBA00023015"/>
    </source>
</evidence>
<gene>
    <name evidence="7" type="ORF">EFL26_19200</name>
</gene>
<dbReference type="Pfam" id="PF21597">
    <property type="entry name" value="TetR_C_43"/>
    <property type="match status" value="1"/>
</dbReference>
<dbReference type="SUPFAM" id="SSF48498">
    <property type="entry name" value="Tetracyclin repressor-like, C-terminal domain"/>
    <property type="match status" value="1"/>
</dbReference>
<sequence>MAAASASAPGVSPRLLGGRQAQARRNDAMIRAAARDVFLSDPRAPISSVADKAGVGISALYRRYPSKEELLQTLCADGLRRHVELAEHALAPGLDPWEAFAGFLTGMVEADVHSLTVHLAGTFTPTPELRELAAQANVLTERVVEQTKAAKAVRPDLEVNDLPMLLEELSAIRVDDVERTTALRRRYLALLLDALRPGATSALPAPAPADAELGERWATS</sequence>
<organism evidence="7 8">
    <name type="scientific">Nocardioides pocheonensis</name>
    <dbReference type="NCBI Taxonomy" id="661485"/>
    <lineage>
        <taxon>Bacteria</taxon>
        <taxon>Bacillati</taxon>
        <taxon>Actinomycetota</taxon>
        <taxon>Actinomycetes</taxon>
        <taxon>Propionibacteriales</taxon>
        <taxon>Nocardioidaceae</taxon>
        <taxon>Nocardioides</taxon>
    </lineage>
</organism>
<dbReference type="InterPro" id="IPR050109">
    <property type="entry name" value="HTH-type_TetR-like_transc_reg"/>
</dbReference>
<dbReference type="OrthoDB" id="9795011at2"/>
<feature type="region of interest" description="Disordered" evidence="5">
    <location>
        <begin position="1"/>
        <end position="20"/>
    </location>
</feature>
<comment type="caution">
    <text evidence="7">The sequence shown here is derived from an EMBL/GenBank/DDBJ whole genome shotgun (WGS) entry which is preliminary data.</text>
</comment>
<dbReference type="InterPro" id="IPR009057">
    <property type="entry name" value="Homeodomain-like_sf"/>
</dbReference>
<keyword evidence="3" id="KW-0804">Transcription</keyword>
<dbReference type="Proteomes" id="UP000279994">
    <property type="component" value="Unassembled WGS sequence"/>
</dbReference>
<evidence type="ECO:0000256" key="3">
    <source>
        <dbReference type="ARBA" id="ARBA00023163"/>
    </source>
</evidence>
<evidence type="ECO:0000259" key="6">
    <source>
        <dbReference type="PROSITE" id="PS50977"/>
    </source>
</evidence>
<reference evidence="7 8" key="1">
    <citation type="submission" date="2018-11" db="EMBL/GenBank/DDBJ databases">
        <authorList>
            <person name="Li F."/>
        </authorList>
    </citation>
    <scope>NUCLEOTIDE SEQUENCE [LARGE SCALE GENOMIC DNA]</scope>
    <source>
        <strain evidence="7 8">Gsoil 818</strain>
    </source>
</reference>
<feature type="compositionally biased region" description="Low complexity" evidence="5">
    <location>
        <begin position="201"/>
        <end position="211"/>
    </location>
</feature>
<dbReference type="PANTHER" id="PTHR30055:SF234">
    <property type="entry name" value="HTH-TYPE TRANSCRIPTIONAL REGULATOR BETI"/>
    <property type="match status" value="1"/>
</dbReference>
<dbReference type="PANTHER" id="PTHR30055">
    <property type="entry name" value="HTH-TYPE TRANSCRIPTIONAL REGULATOR RUTR"/>
    <property type="match status" value="1"/>
</dbReference>
<accession>A0A3N0GKR4</accession>
<feature type="DNA-binding region" description="H-T-H motif" evidence="4">
    <location>
        <begin position="45"/>
        <end position="64"/>
    </location>
</feature>
<dbReference type="GO" id="GO:0000976">
    <property type="term" value="F:transcription cis-regulatory region binding"/>
    <property type="evidence" value="ECO:0007669"/>
    <property type="project" value="TreeGrafter"/>
</dbReference>